<feature type="transmembrane region" description="Helical" evidence="1">
    <location>
        <begin position="315"/>
        <end position="340"/>
    </location>
</feature>
<keyword evidence="1" id="KW-1133">Transmembrane helix</keyword>
<protein>
    <submittedName>
        <fullName evidence="2">Uncharacterized protein</fullName>
    </submittedName>
</protein>
<keyword evidence="3" id="KW-1185">Reference proteome</keyword>
<feature type="transmembrane region" description="Helical" evidence="1">
    <location>
        <begin position="51"/>
        <end position="72"/>
    </location>
</feature>
<feature type="transmembrane region" description="Helical" evidence="1">
    <location>
        <begin position="157"/>
        <end position="179"/>
    </location>
</feature>
<organism evidence="2 3">
    <name type="scientific">Folsomia candida</name>
    <name type="common">Springtail</name>
    <dbReference type="NCBI Taxonomy" id="158441"/>
    <lineage>
        <taxon>Eukaryota</taxon>
        <taxon>Metazoa</taxon>
        <taxon>Ecdysozoa</taxon>
        <taxon>Arthropoda</taxon>
        <taxon>Hexapoda</taxon>
        <taxon>Collembola</taxon>
        <taxon>Entomobryomorpha</taxon>
        <taxon>Isotomoidea</taxon>
        <taxon>Isotomidae</taxon>
        <taxon>Proisotominae</taxon>
        <taxon>Folsomia</taxon>
    </lineage>
</organism>
<evidence type="ECO:0000313" key="3">
    <source>
        <dbReference type="Proteomes" id="UP000198287"/>
    </source>
</evidence>
<reference evidence="2 3" key="1">
    <citation type="submission" date="2015-12" db="EMBL/GenBank/DDBJ databases">
        <title>The genome of Folsomia candida.</title>
        <authorList>
            <person name="Faddeeva A."/>
            <person name="Derks M.F."/>
            <person name="Anvar Y."/>
            <person name="Smit S."/>
            <person name="Van Straalen N."/>
            <person name="Roelofs D."/>
        </authorList>
    </citation>
    <scope>NUCLEOTIDE SEQUENCE [LARGE SCALE GENOMIC DNA]</scope>
    <source>
        <strain evidence="2 3">VU population</strain>
        <tissue evidence="2">Whole body</tissue>
    </source>
</reference>
<evidence type="ECO:0000313" key="2">
    <source>
        <dbReference type="EMBL" id="OXA59187.1"/>
    </source>
</evidence>
<name>A0A226EPV9_FOLCA</name>
<feature type="transmembrane region" description="Helical" evidence="1">
    <location>
        <begin position="212"/>
        <end position="239"/>
    </location>
</feature>
<dbReference type="AlphaFoldDB" id="A0A226EPV9"/>
<dbReference type="Proteomes" id="UP000198287">
    <property type="component" value="Unassembled WGS sequence"/>
</dbReference>
<feature type="transmembrane region" description="Helical" evidence="1">
    <location>
        <begin position="92"/>
        <end position="109"/>
    </location>
</feature>
<comment type="caution">
    <text evidence="2">The sequence shown here is derived from an EMBL/GenBank/DDBJ whole genome shotgun (WGS) entry which is preliminary data.</text>
</comment>
<sequence>MPHQNYNILSTALPYLDFHLKVQSIYFCKVLKYDLITNKFAAIKASIRNKILLLVLTCYFVFHSILLIRMLTIPKSTAEGTTTTTATKLPAVIHWVLVFLGVSNSILFAKKASLVSGWFNALLQYMKAEPASNVIVNNFFRFWILEIPTIFKSFHKFLLFSPIGAPLLNPLLFAVHTLLNPCAPPLIRSSLSDCGHNVALIPQSILDPLFKIVFFFLDTIALGVGFTLTPFGCILIILLGSACFLELIKPYATTTFQDKLQMVRFYRELQILSVYYNKLITGVLPVLMMSVLSLAIMGIYSCIALNRIIPGPLLLFWVTLVFEATVFVHAATYTFLGLVFDNTKALLWTWKKALGSKNKYVRKVLTSFTPIKIKFGGSGNFMESKTSLRFNKFSVEQAVSLVLMRKKRGIQ</sequence>
<evidence type="ECO:0000256" key="1">
    <source>
        <dbReference type="SAM" id="Phobius"/>
    </source>
</evidence>
<keyword evidence="1" id="KW-0472">Membrane</keyword>
<keyword evidence="1" id="KW-0812">Transmembrane</keyword>
<proteinExistence type="predicted"/>
<feature type="transmembrane region" description="Helical" evidence="1">
    <location>
        <begin position="286"/>
        <end position="309"/>
    </location>
</feature>
<gene>
    <name evidence="2" type="ORF">Fcan01_04922</name>
</gene>
<accession>A0A226EPV9</accession>
<dbReference type="EMBL" id="LNIX01000002">
    <property type="protein sequence ID" value="OXA59187.1"/>
    <property type="molecule type" value="Genomic_DNA"/>
</dbReference>